<dbReference type="InterPro" id="IPR007197">
    <property type="entry name" value="rSAM"/>
</dbReference>
<dbReference type="RefSeq" id="WP_135874747.1">
    <property type="nucleotide sequence ID" value="NZ_SRSO01000001.1"/>
</dbReference>
<keyword evidence="9" id="KW-1185">Reference proteome</keyword>
<name>A0A4S1E2H1_9FLAO</name>
<dbReference type="Gene3D" id="3.20.20.70">
    <property type="entry name" value="Aldolase class I"/>
    <property type="match status" value="1"/>
</dbReference>
<dbReference type="InterPro" id="IPR023867">
    <property type="entry name" value="Sulphatase_maturase_rSAM"/>
</dbReference>
<dbReference type="AlphaFoldDB" id="A0A4S1E2H1"/>
<dbReference type="SUPFAM" id="SSF102114">
    <property type="entry name" value="Radical SAM enzymes"/>
    <property type="match status" value="1"/>
</dbReference>
<protein>
    <submittedName>
        <fullName evidence="8">Radical SAM protein</fullName>
    </submittedName>
</protein>
<comment type="cofactor">
    <cofactor evidence="1">
        <name>[4Fe-4S] cluster</name>
        <dbReference type="ChEBI" id="CHEBI:49883"/>
    </cofactor>
</comment>
<evidence type="ECO:0000256" key="5">
    <source>
        <dbReference type="ARBA" id="ARBA00023014"/>
    </source>
</evidence>
<evidence type="ECO:0000256" key="1">
    <source>
        <dbReference type="ARBA" id="ARBA00001966"/>
    </source>
</evidence>
<keyword evidence="5" id="KW-0411">Iron-sulfur</keyword>
<dbReference type="PANTHER" id="PTHR43273:SF3">
    <property type="entry name" value="ANAEROBIC SULFATASE-MATURATING ENZYME HOMOLOG ASLB-RELATED"/>
    <property type="match status" value="1"/>
</dbReference>
<dbReference type="OrthoDB" id="9763993at2"/>
<keyword evidence="4" id="KW-0408">Iron</keyword>
<dbReference type="GO" id="GO:0051536">
    <property type="term" value="F:iron-sulfur cluster binding"/>
    <property type="evidence" value="ECO:0007669"/>
    <property type="project" value="UniProtKB-KW"/>
</dbReference>
<feature type="domain" description="Radical SAM core" evidence="7">
    <location>
        <begin position="17"/>
        <end position="221"/>
    </location>
</feature>
<organism evidence="8 9">
    <name type="scientific">Flavivirga rizhaonensis</name>
    <dbReference type="NCBI Taxonomy" id="2559571"/>
    <lineage>
        <taxon>Bacteria</taxon>
        <taxon>Pseudomonadati</taxon>
        <taxon>Bacteroidota</taxon>
        <taxon>Flavobacteriia</taxon>
        <taxon>Flavobacteriales</taxon>
        <taxon>Flavobacteriaceae</taxon>
        <taxon>Flavivirga</taxon>
    </lineage>
</organism>
<dbReference type="PANTHER" id="PTHR43273">
    <property type="entry name" value="ANAEROBIC SULFATASE-MATURATING ENZYME HOMOLOG ASLB-RELATED"/>
    <property type="match status" value="1"/>
</dbReference>
<dbReference type="InterPro" id="IPR013785">
    <property type="entry name" value="Aldolase_TIM"/>
</dbReference>
<dbReference type="SFLD" id="SFLDG01067">
    <property type="entry name" value="SPASM/twitch_domain_containing"/>
    <property type="match status" value="1"/>
</dbReference>
<comment type="similarity">
    <text evidence="6">Belongs to the radical SAM superfamily. Anaerobic sulfatase-maturating enzyme family.</text>
</comment>
<keyword evidence="2" id="KW-0949">S-adenosyl-L-methionine</keyword>
<dbReference type="InterPro" id="IPR058240">
    <property type="entry name" value="rSAM_sf"/>
</dbReference>
<dbReference type="CDD" id="cd01335">
    <property type="entry name" value="Radical_SAM"/>
    <property type="match status" value="1"/>
</dbReference>
<dbReference type="PROSITE" id="PS51918">
    <property type="entry name" value="RADICAL_SAM"/>
    <property type="match status" value="1"/>
</dbReference>
<evidence type="ECO:0000313" key="8">
    <source>
        <dbReference type="EMBL" id="TGV04827.1"/>
    </source>
</evidence>
<reference evidence="8 9" key="1">
    <citation type="submission" date="2019-04" db="EMBL/GenBank/DDBJ databases">
        <authorList>
            <person name="Liu A."/>
        </authorList>
    </citation>
    <scope>NUCLEOTIDE SEQUENCE [LARGE SCALE GENOMIC DNA]</scope>
    <source>
        <strain evidence="8 9">RZ03</strain>
    </source>
</reference>
<dbReference type="GO" id="GO:0046872">
    <property type="term" value="F:metal ion binding"/>
    <property type="evidence" value="ECO:0007669"/>
    <property type="project" value="UniProtKB-KW"/>
</dbReference>
<evidence type="ECO:0000313" key="9">
    <source>
        <dbReference type="Proteomes" id="UP000307602"/>
    </source>
</evidence>
<evidence type="ECO:0000256" key="4">
    <source>
        <dbReference type="ARBA" id="ARBA00023004"/>
    </source>
</evidence>
<dbReference type="EMBL" id="SRSO01000001">
    <property type="protein sequence ID" value="TGV04827.1"/>
    <property type="molecule type" value="Genomic_DNA"/>
</dbReference>
<comment type="caution">
    <text evidence="8">The sequence shown here is derived from an EMBL/GenBank/DDBJ whole genome shotgun (WGS) entry which is preliminary data.</text>
</comment>
<dbReference type="GO" id="GO:0016491">
    <property type="term" value="F:oxidoreductase activity"/>
    <property type="evidence" value="ECO:0007669"/>
    <property type="project" value="InterPro"/>
</dbReference>
<accession>A0A4S1E2H1</accession>
<keyword evidence="3" id="KW-0479">Metal-binding</keyword>
<dbReference type="Pfam" id="PF04055">
    <property type="entry name" value="Radical_SAM"/>
    <property type="match status" value="1"/>
</dbReference>
<evidence type="ECO:0000256" key="2">
    <source>
        <dbReference type="ARBA" id="ARBA00022691"/>
    </source>
</evidence>
<dbReference type="Proteomes" id="UP000307602">
    <property type="component" value="Unassembled WGS sequence"/>
</dbReference>
<dbReference type="SFLD" id="SFLDS00029">
    <property type="entry name" value="Radical_SAM"/>
    <property type="match status" value="1"/>
</dbReference>
<proteinExistence type="inferred from homology"/>
<sequence>MAGAIAGAAILNANKQTDSLHTITVTINNKCNLKCPHCYLQYNSNKTTIEESTIENIFKADFKHLAIVGQEPFLNKDSIFVLERLIKDAKKHNKTVSVITNGLNLSRLKAVYFSFIDYIDVSFDGGPETYQNYRMAKFDKVIDGIDYAFSSGLKKINALHTLNTLNIKDIDDMVKVQNYFDFDKILYSPYLITKNDGSNSVSALELFKIIYKLAKSNAFVKSKNSFLMVDLFHLWQQGLSVQDFKDKLSLYPNLINKVLFFELDPLFHGIIRVSYDDFILTPQESLHPTTYKESKLTTSEINLNEAFSMLINNYDQSRNKELELSV</sequence>
<gene>
    <name evidence="8" type="ORF">EM932_01525</name>
</gene>
<evidence type="ECO:0000259" key="7">
    <source>
        <dbReference type="PROSITE" id="PS51918"/>
    </source>
</evidence>
<evidence type="ECO:0000256" key="3">
    <source>
        <dbReference type="ARBA" id="ARBA00022723"/>
    </source>
</evidence>
<evidence type="ECO:0000256" key="6">
    <source>
        <dbReference type="ARBA" id="ARBA00023601"/>
    </source>
</evidence>